<organism evidence="2 3">
    <name type="scientific">Prymnesium parvum</name>
    <name type="common">Toxic golden alga</name>
    <dbReference type="NCBI Taxonomy" id="97485"/>
    <lineage>
        <taxon>Eukaryota</taxon>
        <taxon>Haptista</taxon>
        <taxon>Haptophyta</taxon>
        <taxon>Prymnesiophyceae</taxon>
        <taxon>Prymnesiales</taxon>
        <taxon>Prymnesiaceae</taxon>
        <taxon>Prymnesium</taxon>
    </lineage>
</organism>
<sequence>MEPFLPRKPLQPLPIALGPTFATAQGSIAAPVAVGPAFWHPCFPPVASPLLPTSCAGLPFRAHAALLTPVQMPALDAVIPSESAGKKKQKTTQGTSRPTGNKKGVKERQYDVDDLRKMAALQVISGEMPSARAAALAAGLPHANRSLDRYLRRVRENASLQCELPAHTTAARLQHVSRLEFKEKGNPGFYDRRLFSDDELDTFARALKLYADMGWPMDLQQIRHMFSQAAQDGFLPGCKFSTSFISSRSVGYLYSRVE</sequence>
<gene>
    <name evidence="2" type="ORF">AB1Y20_004098</name>
</gene>
<protein>
    <submittedName>
        <fullName evidence="2">Uncharacterized protein</fullName>
    </submittedName>
</protein>
<accession>A0AB34J6H9</accession>
<dbReference type="Proteomes" id="UP001515480">
    <property type="component" value="Unassembled WGS sequence"/>
</dbReference>
<evidence type="ECO:0000256" key="1">
    <source>
        <dbReference type="SAM" id="MobiDB-lite"/>
    </source>
</evidence>
<dbReference type="EMBL" id="JBGBPQ010000012">
    <property type="protein sequence ID" value="KAL1515032.1"/>
    <property type="molecule type" value="Genomic_DNA"/>
</dbReference>
<keyword evidence="3" id="KW-1185">Reference proteome</keyword>
<name>A0AB34J6H9_PRYPA</name>
<reference evidence="2 3" key="1">
    <citation type="journal article" date="2024" name="Science">
        <title>Giant polyketide synthase enzymes in the biosynthesis of giant marine polyether toxins.</title>
        <authorList>
            <person name="Fallon T.R."/>
            <person name="Shende V.V."/>
            <person name="Wierzbicki I.H."/>
            <person name="Pendleton A.L."/>
            <person name="Watervoot N.F."/>
            <person name="Auber R.P."/>
            <person name="Gonzalez D.J."/>
            <person name="Wisecaver J.H."/>
            <person name="Moore B.S."/>
        </authorList>
    </citation>
    <scope>NUCLEOTIDE SEQUENCE [LARGE SCALE GENOMIC DNA]</scope>
    <source>
        <strain evidence="2 3">12B1</strain>
    </source>
</reference>
<feature type="region of interest" description="Disordered" evidence="1">
    <location>
        <begin position="79"/>
        <end position="108"/>
    </location>
</feature>
<evidence type="ECO:0000313" key="3">
    <source>
        <dbReference type="Proteomes" id="UP001515480"/>
    </source>
</evidence>
<proteinExistence type="predicted"/>
<dbReference type="AlphaFoldDB" id="A0AB34J6H9"/>
<evidence type="ECO:0000313" key="2">
    <source>
        <dbReference type="EMBL" id="KAL1515032.1"/>
    </source>
</evidence>
<comment type="caution">
    <text evidence="2">The sequence shown here is derived from an EMBL/GenBank/DDBJ whole genome shotgun (WGS) entry which is preliminary data.</text>
</comment>